<evidence type="ECO:0000256" key="1">
    <source>
        <dbReference type="SAM" id="MobiDB-lite"/>
    </source>
</evidence>
<dbReference type="InterPro" id="IPR010730">
    <property type="entry name" value="HET"/>
</dbReference>
<dbReference type="Pfam" id="PF06985">
    <property type="entry name" value="HET"/>
    <property type="match status" value="1"/>
</dbReference>
<dbReference type="Proteomes" id="UP001642406">
    <property type="component" value="Unassembled WGS sequence"/>
</dbReference>
<keyword evidence="4" id="KW-1185">Reference proteome</keyword>
<organism evidence="3 4">
    <name type="scientific">Sporothrix bragantina</name>
    <dbReference type="NCBI Taxonomy" id="671064"/>
    <lineage>
        <taxon>Eukaryota</taxon>
        <taxon>Fungi</taxon>
        <taxon>Dikarya</taxon>
        <taxon>Ascomycota</taxon>
        <taxon>Pezizomycotina</taxon>
        <taxon>Sordariomycetes</taxon>
        <taxon>Sordariomycetidae</taxon>
        <taxon>Ophiostomatales</taxon>
        <taxon>Ophiostomataceae</taxon>
        <taxon>Sporothrix</taxon>
    </lineage>
</organism>
<dbReference type="EMBL" id="CAWUHC010000012">
    <property type="protein sequence ID" value="CAK7214622.1"/>
    <property type="molecule type" value="Genomic_DNA"/>
</dbReference>
<name>A0ABP0B577_9PEZI</name>
<dbReference type="PANTHER" id="PTHR33112">
    <property type="entry name" value="DOMAIN PROTEIN, PUTATIVE-RELATED"/>
    <property type="match status" value="1"/>
</dbReference>
<evidence type="ECO:0000313" key="3">
    <source>
        <dbReference type="EMBL" id="CAK7214622.1"/>
    </source>
</evidence>
<reference evidence="3 4" key="1">
    <citation type="submission" date="2024-01" db="EMBL/GenBank/DDBJ databases">
        <authorList>
            <person name="Allen C."/>
            <person name="Tagirdzhanova G."/>
        </authorList>
    </citation>
    <scope>NUCLEOTIDE SEQUENCE [LARGE SCALE GENOMIC DNA]</scope>
</reference>
<comment type="caution">
    <text evidence="3">The sequence shown here is derived from an EMBL/GenBank/DDBJ whole genome shotgun (WGS) entry which is preliminary data.</text>
</comment>
<feature type="region of interest" description="Disordered" evidence="1">
    <location>
        <begin position="620"/>
        <end position="639"/>
    </location>
</feature>
<evidence type="ECO:0000313" key="4">
    <source>
        <dbReference type="Proteomes" id="UP001642406"/>
    </source>
</evidence>
<evidence type="ECO:0000259" key="2">
    <source>
        <dbReference type="Pfam" id="PF06985"/>
    </source>
</evidence>
<dbReference type="PANTHER" id="PTHR33112:SF16">
    <property type="entry name" value="HETEROKARYON INCOMPATIBILITY DOMAIN-CONTAINING PROTEIN"/>
    <property type="match status" value="1"/>
</dbReference>
<sequence>MASKGTQIAHRSAATEDYISPDDIPADPVHPIIPTILNGDTIKTLASTPSVPIDVSIYGDELCDTCNGLGITKQKFFVLPGDEEYDKSDAPDSDITDLGPIVAVGERTSCPLCRLIYVAIGGDRLPTHENGLAVHAGFCWNTNGAQDPNQPWDHESAVRIMRLYARTSDNNFLRAQGFFFPEITMLANDVPDEPYAGALPDVKEYFVRLRKPGSIDFDLVRRWVGLCNKYHTHTCRTNPLLELNALKRDHQHPADEMPEFRCVDVARMCLALVPSGTPYAALSYVWGRRSFFRTERANVQELEQPGALTLLGDHIPQTIQDALYVAREVGLAYLWIDTLCIVQDDYELKGATISRMDMVYCAAELVIIAAGSPHAYSGIAGVRPGSGGMGNRPRQAIEQIAPGLRLAANSRWQDDAEGQSYYQRGWTLQEDHFALRSLVFVNGTVVFRCASADVWQEHVPESRADIYGKSSRAAGANDQELDDIGTMEQFMNSYSKRILSFGLDLYNAFAGMARQLMVQYNTDLCHGIPTRFFDWHLLWEPSSETHHVRCQGSVTTGDGRGPSWSWSGWTGGEIFAHIWDWYTRDIDMVSDAIRARTWIVWYQRVSHSSPQCIHLVRHMKDSNPEDDSDDDSGHHYHSRNLYGRRVGTKHRFPGLDCSQRKPTPIRLSELWPSEDANEDAKPTTWPPTYVPDTLSENTGSGFLQFWTVSILLQLGESTKIDKKQDLIKGDRVRLGIFGRSGTQIGSIYVEPDWVKNQERTNGGGKLPQTREFILLCEARDERAPGNGNPDKHKKGWKFAMMMLEWVTPGAGGIYGGQNRRWSQGQVGPLSEDEESVEASSAYAERVAISWIEFGDLNEALGNGPMWKEIILG</sequence>
<accession>A0ABP0B577</accession>
<gene>
    <name evidence="3" type="ORF">SBRCBS47491_002208</name>
</gene>
<proteinExistence type="predicted"/>
<feature type="region of interest" description="Disordered" evidence="1">
    <location>
        <begin position="1"/>
        <end position="21"/>
    </location>
</feature>
<protein>
    <recommendedName>
        <fullName evidence="2">Heterokaryon incompatibility domain-containing protein</fullName>
    </recommendedName>
</protein>
<feature type="domain" description="Heterokaryon incompatibility" evidence="2">
    <location>
        <begin position="279"/>
        <end position="430"/>
    </location>
</feature>